<sequence length="249" mass="27930">MKLSISLSFHSYSSTYTLLVDSILALERPHLHPPAFKTLPLLPISSCRPPLIFQTVIPVHSFEFWPPIRSKIPCPIPCMLRMPLRFRCTLIRVSLPLSLGAQILRFNRTQSDIIAYFRSLGLLHLSDYAAGLFHGQPTFWTSNSLPPAACGLEPGFSLEFRRLFAFHSHSYWVLVSCDLIAPSARLWHIFGLLGSLHCLTTLQGYSTATRHSGLCFPGPGAARFHIASIFMHIVHFSTVHSLHLRISCA</sequence>
<dbReference type="AlphaFoldDB" id="A0AAD2HCB7"/>
<protein>
    <submittedName>
        <fullName evidence="1">Uncharacterized protein</fullName>
    </submittedName>
</protein>
<evidence type="ECO:0000313" key="2">
    <source>
        <dbReference type="Proteomes" id="UP001295794"/>
    </source>
</evidence>
<keyword evidence="2" id="KW-1185">Reference proteome</keyword>
<accession>A0AAD2HCB7</accession>
<dbReference type="Proteomes" id="UP001295794">
    <property type="component" value="Unassembled WGS sequence"/>
</dbReference>
<evidence type="ECO:0000313" key="1">
    <source>
        <dbReference type="EMBL" id="CAK5272341.1"/>
    </source>
</evidence>
<gene>
    <name evidence="1" type="ORF">MYCIT1_LOCUS17971</name>
</gene>
<name>A0AAD2HCB7_9AGAR</name>
<dbReference type="EMBL" id="CAVNYO010000181">
    <property type="protein sequence ID" value="CAK5272341.1"/>
    <property type="molecule type" value="Genomic_DNA"/>
</dbReference>
<proteinExistence type="predicted"/>
<feature type="non-terminal residue" evidence="1">
    <location>
        <position position="249"/>
    </location>
</feature>
<organism evidence="1 2">
    <name type="scientific">Mycena citricolor</name>
    <dbReference type="NCBI Taxonomy" id="2018698"/>
    <lineage>
        <taxon>Eukaryota</taxon>
        <taxon>Fungi</taxon>
        <taxon>Dikarya</taxon>
        <taxon>Basidiomycota</taxon>
        <taxon>Agaricomycotina</taxon>
        <taxon>Agaricomycetes</taxon>
        <taxon>Agaricomycetidae</taxon>
        <taxon>Agaricales</taxon>
        <taxon>Marasmiineae</taxon>
        <taxon>Mycenaceae</taxon>
        <taxon>Mycena</taxon>
    </lineage>
</organism>
<comment type="caution">
    <text evidence="1">The sequence shown here is derived from an EMBL/GenBank/DDBJ whole genome shotgun (WGS) entry which is preliminary data.</text>
</comment>
<reference evidence="1" key="1">
    <citation type="submission" date="2023-11" db="EMBL/GenBank/DDBJ databases">
        <authorList>
            <person name="De Vega J J."/>
            <person name="De Vega J J."/>
        </authorList>
    </citation>
    <scope>NUCLEOTIDE SEQUENCE</scope>
</reference>